<evidence type="ECO:0000256" key="1">
    <source>
        <dbReference type="ARBA" id="ARBA00008005"/>
    </source>
</evidence>
<dbReference type="PANTHER" id="PTHR35861">
    <property type="match status" value="1"/>
</dbReference>
<evidence type="ECO:0000313" key="3">
    <source>
        <dbReference type="EMBL" id="MDC0676543.1"/>
    </source>
</evidence>
<organism evidence="3 4">
    <name type="scientific">Sorangium atrum</name>
    <dbReference type="NCBI Taxonomy" id="2995308"/>
    <lineage>
        <taxon>Bacteria</taxon>
        <taxon>Pseudomonadati</taxon>
        <taxon>Myxococcota</taxon>
        <taxon>Polyangia</taxon>
        <taxon>Polyangiales</taxon>
        <taxon>Polyangiaceae</taxon>
        <taxon>Sorangium</taxon>
    </lineage>
</organism>
<comment type="caution">
    <text evidence="3">The sequence shown here is derived from an EMBL/GenBank/DDBJ whole genome shotgun (WGS) entry which is preliminary data.</text>
</comment>
<dbReference type="InterPro" id="IPR020287">
    <property type="entry name" value="Tail_sheath_C"/>
</dbReference>
<sequence length="445" mass="47712">MPAYKTPGVYVEEVSTLPPSVAEVSTAIPAFIGYTEKGPKSPSIAEVSTMLEYEQLFGGPNLATFTVTVDAASQVTGVTRSSDTGFLLYYAVSHYFKNGGGRCYVVSVGDYASPPAKDKIADGLLLLEKEDEPTLIVLTDAVSLAAADYHEVCRAALAQCHKLGDRFAIFDVKKDTAPGKKDIDAFRDEIGTSYLAYGAAYYPYLQTSLSYAYADAGVTIQGGAATGVTLDTIKSSQTATYQQVKARLTAERVVLPPSAAVAGIYASVDRDRGVWKAPANVSVAAVIGPVLKITNDAQDALNVDPTAGKSINAVRAFTGKGTIVWGARTLAGNDNEWRYIPVRRLFIMIEESARKATSFAVFEPNDMTTWLKVKGMIESFLYSLWERGALAGGSPAAAYFVNVGLGKTMTNQDILEGRMIVEIGIAAVRPAEFVVLRFSHKLQEA</sequence>
<evidence type="ECO:0000313" key="4">
    <source>
        <dbReference type="Proteomes" id="UP001217485"/>
    </source>
</evidence>
<protein>
    <submittedName>
        <fullName evidence="3">Phage tail sheath C-terminal domain-containing protein</fullName>
    </submittedName>
</protein>
<evidence type="ECO:0000259" key="2">
    <source>
        <dbReference type="Pfam" id="PF17482"/>
    </source>
</evidence>
<gene>
    <name evidence="3" type="ORF">POL72_02235</name>
</gene>
<dbReference type="Proteomes" id="UP001217485">
    <property type="component" value="Unassembled WGS sequence"/>
</dbReference>
<feature type="domain" description="Tail sheath protein C-terminal" evidence="2">
    <location>
        <begin position="334"/>
        <end position="438"/>
    </location>
</feature>
<dbReference type="Gene3D" id="3.40.50.11780">
    <property type="match status" value="1"/>
</dbReference>
<dbReference type="Pfam" id="PF17482">
    <property type="entry name" value="Phage_sheath_1C"/>
    <property type="match status" value="1"/>
</dbReference>
<dbReference type="EMBL" id="JAQNDK010000001">
    <property type="protein sequence ID" value="MDC0676543.1"/>
    <property type="molecule type" value="Genomic_DNA"/>
</dbReference>
<reference evidence="3 4" key="1">
    <citation type="submission" date="2023-01" db="EMBL/GenBank/DDBJ databases">
        <title>Minimal conservation of predation-associated metabolite biosynthetic gene clusters underscores biosynthetic potential of Myxococcota including descriptions for ten novel species: Archangium lansinium sp. nov., Myxococcus landrumus sp. nov., Nannocystis bai.</title>
        <authorList>
            <person name="Ahearne A."/>
            <person name="Stevens C."/>
            <person name="Dowd S."/>
        </authorList>
    </citation>
    <scope>NUCLEOTIDE SEQUENCE [LARGE SCALE GENOMIC DNA]</scope>
    <source>
        <strain evidence="3 4">WIWO2</strain>
    </source>
</reference>
<accession>A0ABT5BQV4</accession>
<dbReference type="PANTHER" id="PTHR35861:SF1">
    <property type="entry name" value="PHAGE TAIL SHEATH PROTEIN"/>
    <property type="match status" value="1"/>
</dbReference>
<proteinExistence type="inferred from homology"/>
<dbReference type="InterPro" id="IPR052042">
    <property type="entry name" value="Tail_sheath_structural"/>
</dbReference>
<dbReference type="RefSeq" id="WP_272093328.1">
    <property type="nucleotide sequence ID" value="NZ_JAQNDK010000001.1"/>
</dbReference>
<keyword evidence="4" id="KW-1185">Reference proteome</keyword>
<name>A0ABT5BQV4_9BACT</name>
<comment type="similarity">
    <text evidence="1">Belongs to the myoviridae tail sheath protein family.</text>
</comment>